<organism evidence="1 2">
    <name type="scientific">Streptomyces corynorhini</name>
    <dbReference type="NCBI Taxonomy" id="2282652"/>
    <lineage>
        <taxon>Bacteria</taxon>
        <taxon>Bacillati</taxon>
        <taxon>Actinomycetota</taxon>
        <taxon>Actinomycetes</taxon>
        <taxon>Kitasatosporales</taxon>
        <taxon>Streptomycetaceae</taxon>
        <taxon>Streptomyces</taxon>
    </lineage>
</organism>
<comment type="caution">
    <text evidence="1">The sequence shown here is derived from an EMBL/GenBank/DDBJ whole genome shotgun (WGS) entry which is preliminary data.</text>
</comment>
<accession>A0A370AWK9</accession>
<proteinExistence type="predicted"/>
<gene>
    <name evidence="1" type="ORF">DVH02_31130</name>
</gene>
<evidence type="ECO:0000313" key="1">
    <source>
        <dbReference type="EMBL" id="RDG33711.1"/>
    </source>
</evidence>
<name>A0A370AWK9_9ACTN</name>
<dbReference type="EMBL" id="QQNA01000335">
    <property type="protein sequence ID" value="RDG33711.1"/>
    <property type="molecule type" value="Genomic_DNA"/>
</dbReference>
<dbReference type="Proteomes" id="UP000253741">
    <property type="component" value="Unassembled WGS sequence"/>
</dbReference>
<keyword evidence="2" id="KW-1185">Reference proteome</keyword>
<dbReference type="AlphaFoldDB" id="A0A370AWK9"/>
<reference evidence="1 2" key="1">
    <citation type="submission" date="2018-07" db="EMBL/GenBank/DDBJ databases">
        <title>Streptomyces species from bats.</title>
        <authorList>
            <person name="Dunlap C."/>
        </authorList>
    </citation>
    <scope>NUCLEOTIDE SEQUENCE [LARGE SCALE GENOMIC DNA]</scope>
    <source>
        <strain evidence="1 2">AC230</strain>
    </source>
</reference>
<evidence type="ECO:0000313" key="2">
    <source>
        <dbReference type="Proteomes" id="UP000253741"/>
    </source>
</evidence>
<sequence>MPRFRYGAADADADGTCPGREFGELTAQAVQFDGDIVGFVARSAARDAARPAARAAARSAARDAARPAARNAVRPTRMPFSGNISRVFYHWMHIPHHFIP</sequence>
<protein>
    <submittedName>
        <fullName evidence="1">Uncharacterized protein</fullName>
    </submittedName>
</protein>